<sequence>MVKSTAAVAGGDVESSSFSVDCVVRCVMRTMRRPDDPVSLSLSHSKSKPSSNLHFLPFHFSPCPLFLFSFSSLSFPSRLSKVNFLSIVYLCVCVRVRVVVLVTNSAVCVCAGLALCAVVSLRSIEIFRTHEWLKATSTVYFRCQGENATVLLDIKKPHLLYAFNGQESWQPLSSFSSEKCKRCGLYEEDSITLDDTLEEWKFCPSDFTALDGEYIRFKEKEFNATFLCPECLSIAGVAEHDDGKGMHIAVVVLLSGLVSIILILGVVGAYKFWQKKIREQDQARLLKLFEYDDDTGDELDLGSVI</sequence>
<accession>A0ABD1LK23</accession>
<keyword evidence="4" id="KW-1185">Reference proteome</keyword>
<dbReference type="AlphaFoldDB" id="A0ABD1LK23"/>
<dbReference type="EMBL" id="JBGMDY010000009">
    <property type="protein sequence ID" value="KAL2323315.1"/>
    <property type="molecule type" value="Genomic_DNA"/>
</dbReference>
<keyword evidence="1" id="KW-0472">Membrane</keyword>
<feature type="domain" description="DUF7953" evidence="2">
    <location>
        <begin position="117"/>
        <end position="229"/>
    </location>
</feature>
<evidence type="ECO:0000313" key="3">
    <source>
        <dbReference type="EMBL" id="KAL2323315.1"/>
    </source>
</evidence>
<dbReference type="PANTHER" id="PTHR33780">
    <property type="entry name" value="EXPRESSED PROTEIN"/>
    <property type="match status" value="1"/>
</dbReference>
<keyword evidence="1" id="KW-0812">Transmembrane</keyword>
<evidence type="ECO:0000256" key="1">
    <source>
        <dbReference type="SAM" id="Phobius"/>
    </source>
</evidence>
<dbReference type="PANTHER" id="PTHR33780:SF3">
    <property type="entry name" value="EXPRESSED PROTEIN"/>
    <property type="match status" value="1"/>
</dbReference>
<dbReference type="InterPro" id="IPR057713">
    <property type="entry name" value="DUF7953"/>
</dbReference>
<protein>
    <recommendedName>
        <fullName evidence="2">DUF7953 domain-containing protein</fullName>
    </recommendedName>
</protein>
<evidence type="ECO:0000313" key="4">
    <source>
        <dbReference type="Proteomes" id="UP001603857"/>
    </source>
</evidence>
<proteinExistence type="predicted"/>
<dbReference type="Proteomes" id="UP001603857">
    <property type="component" value="Unassembled WGS sequence"/>
</dbReference>
<evidence type="ECO:0000259" key="2">
    <source>
        <dbReference type="Pfam" id="PF25829"/>
    </source>
</evidence>
<organism evidence="3 4">
    <name type="scientific">Flemingia macrophylla</name>
    <dbReference type="NCBI Taxonomy" id="520843"/>
    <lineage>
        <taxon>Eukaryota</taxon>
        <taxon>Viridiplantae</taxon>
        <taxon>Streptophyta</taxon>
        <taxon>Embryophyta</taxon>
        <taxon>Tracheophyta</taxon>
        <taxon>Spermatophyta</taxon>
        <taxon>Magnoliopsida</taxon>
        <taxon>eudicotyledons</taxon>
        <taxon>Gunneridae</taxon>
        <taxon>Pentapetalae</taxon>
        <taxon>rosids</taxon>
        <taxon>fabids</taxon>
        <taxon>Fabales</taxon>
        <taxon>Fabaceae</taxon>
        <taxon>Papilionoideae</taxon>
        <taxon>50 kb inversion clade</taxon>
        <taxon>NPAAA clade</taxon>
        <taxon>indigoferoid/millettioid clade</taxon>
        <taxon>Phaseoleae</taxon>
        <taxon>Flemingia</taxon>
    </lineage>
</organism>
<feature type="transmembrane region" description="Helical" evidence="1">
    <location>
        <begin position="248"/>
        <end position="270"/>
    </location>
</feature>
<comment type="caution">
    <text evidence="3">The sequence shown here is derived from an EMBL/GenBank/DDBJ whole genome shotgun (WGS) entry which is preliminary data.</text>
</comment>
<dbReference type="Pfam" id="PF25829">
    <property type="entry name" value="DUF7953"/>
    <property type="match status" value="1"/>
</dbReference>
<keyword evidence="1" id="KW-1133">Transmembrane helix</keyword>
<feature type="transmembrane region" description="Helical" evidence="1">
    <location>
        <begin position="87"/>
        <end position="120"/>
    </location>
</feature>
<gene>
    <name evidence="3" type="ORF">Fmac_027694</name>
</gene>
<name>A0ABD1LK23_9FABA</name>
<reference evidence="3 4" key="1">
    <citation type="submission" date="2024-08" db="EMBL/GenBank/DDBJ databases">
        <title>Insights into the chromosomal genome structure of Flemingia macrophylla.</title>
        <authorList>
            <person name="Ding Y."/>
            <person name="Zhao Y."/>
            <person name="Bi W."/>
            <person name="Wu M."/>
            <person name="Zhao G."/>
            <person name="Gong Y."/>
            <person name="Li W."/>
            <person name="Zhang P."/>
        </authorList>
    </citation>
    <scope>NUCLEOTIDE SEQUENCE [LARGE SCALE GENOMIC DNA]</scope>
    <source>
        <strain evidence="3">DYQJB</strain>
        <tissue evidence="3">Leaf</tissue>
    </source>
</reference>